<organism evidence="1 2">
    <name type="scientific">Alkalilimnicola ehrlichii</name>
    <dbReference type="NCBI Taxonomy" id="351052"/>
    <lineage>
        <taxon>Bacteria</taxon>
        <taxon>Pseudomonadati</taxon>
        <taxon>Pseudomonadota</taxon>
        <taxon>Gammaproteobacteria</taxon>
        <taxon>Chromatiales</taxon>
        <taxon>Ectothiorhodospiraceae</taxon>
        <taxon>Alkalilimnicola</taxon>
    </lineage>
</organism>
<evidence type="ECO:0000313" key="1">
    <source>
        <dbReference type="EMBL" id="RFA36482.1"/>
    </source>
</evidence>
<evidence type="ECO:0000313" key="2">
    <source>
        <dbReference type="Proteomes" id="UP000256763"/>
    </source>
</evidence>
<protein>
    <recommendedName>
        <fullName evidence="3">Pili assembly chaperone N-terminal domain-containing protein</fullName>
    </recommendedName>
</protein>
<accession>A0A3E0WU11</accession>
<sequence length="168" mass="18746">MRIARTAADTPDGEYRSHLLFQIEPSGNEPVDLNVGENNPSGLDIRLHPVFGISIPVVIRIGELAATANITDLHLHTDGDRPQATFTLQRQGDRSLFGDIAVYFQPEDGHEERVGLRRGLAVYPPLEARQITIPLNIPPDSRPSGRLRVEYNAQEGRHARLAETELQW</sequence>
<name>A0A3E0WU11_9GAMM</name>
<dbReference type="RefSeq" id="WP_116347849.1">
    <property type="nucleotide sequence ID" value="NZ_NFZW01000009.1"/>
</dbReference>
<dbReference type="AlphaFoldDB" id="A0A3E0WU11"/>
<dbReference type="Proteomes" id="UP000256763">
    <property type="component" value="Unassembled WGS sequence"/>
</dbReference>
<keyword evidence="2" id="KW-1185">Reference proteome</keyword>
<evidence type="ECO:0008006" key="3">
    <source>
        <dbReference type="Google" id="ProtNLM"/>
    </source>
</evidence>
<comment type="caution">
    <text evidence="1">The sequence shown here is derived from an EMBL/GenBank/DDBJ whole genome shotgun (WGS) entry which is preliminary data.</text>
</comment>
<reference evidence="2" key="1">
    <citation type="submission" date="2017-05" db="EMBL/GenBank/DDBJ databases">
        <authorList>
            <person name="Sharma S."/>
            <person name="Sidhu C."/>
            <person name="Pinnaka A.K."/>
        </authorList>
    </citation>
    <scope>NUCLEOTIDE SEQUENCE [LARGE SCALE GENOMIC DNA]</scope>
    <source>
        <strain evidence="2">AK93</strain>
    </source>
</reference>
<dbReference type="EMBL" id="NFZW01000009">
    <property type="protein sequence ID" value="RFA36482.1"/>
    <property type="molecule type" value="Genomic_DNA"/>
</dbReference>
<gene>
    <name evidence="1" type="ORF">CAL65_10920</name>
</gene>
<proteinExistence type="predicted"/>